<accession>R4KKR1</accession>
<dbReference type="Pfam" id="PF08378">
    <property type="entry name" value="NERD"/>
    <property type="match status" value="1"/>
</dbReference>
<keyword evidence="1" id="KW-0812">Transmembrane</keyword>
<keyword evidence="4" id="KW-1185">Reference proteome</keyword>
<evidence type="ECO:0000256" key="1">
    <source>
        <dbReference type="SAM" id="Phobius"/>
    </source>
</evidence>
<dbReference type="HOGENOM" id="CLU_1114306_0_0_9"/>
<dbReference type="KEGG" id="dgi:Desgi_1626"/>
<organism evidence="3 4">
    <name type="scientific">Desulfoscipio gibsoniae DSM 7213</name>
    <dbReference type="NCBI Taxonomy" id="767817"/>
    <lineage>
        <taxon>Bacteria</taxon>
        <taxon>Bacillati</taxon>
        <taxon>Bacillota</taxon>
        <taxon>Clostridia</taxon>
        <taxon>Eubacteriales</taxon>
        <taxon>Desulfallaceae</taxon>
        <taxon>Desulfoscipio</taxon>
    </lineage>
</organism>
<gene>
    <name evidence="3" type="ORF">Desgi_1626</name>
</gene>
<sequence length="251" mass="27875">MAETLQWPRSLNKQIINIESKSPKKSNPLKLFTMLMAFGLIACLITWLFCNNAAFTILLLFAWIFIMVLILLVQKLSPSSIESEKILKGLSGEVLVANILDRLPEGWLIINDIKLDGAQIDHIAIGPTGIFCLETKNWNNAGCDENGNWYRFHLSHWVPVKTSPAEQNAVHVLSLGRYLKKRLGLNIKIYSIIVLANSNAKLNIAAKVVPPGDTLICLPGELHKLILNNKGIELTSNEVSEIAITLVSNKT</sequence>
<dbReference type="AlphaFoldDB" id="R4KKR1"/>
<reference evidence="3 4" key="1">
    <citation type="submission" date="2012-01" db="EMBL/GenBank/DDBJ databases">
        <title>Complete sequence of Desulfotomaculum gibsoniae DSM 7213.</title>
        <authorList>
            <consortium name="US DOE Joint Genome Institute"/>
            <person name="Lucas S."/>
            <person name="Han J."/>
            <person name="Lapidus A."/>
            <person name="Cheng J.-F."/>
            <person name="Goodwin L."/>
            <person name="Pitluck S."/>
            <person name="Peters L."/>
            <person name="Ovchinnikova G."/>
            <person name="Teshima H."/>
            <person name="Detter J.C."/>
            <person name="Han C."/>
            <person name="Tapia R."/>
            <person name="Land M."/>
            <person name="Hauser L."/>
            <person name="Kyrpides N."/>
            <person name="Ivanova N."/>
            <person name="Pagani I."/>
            <person name="Parshina S."/>
            <person name="Plugge C."/>
            <person name="Muyzer G."/>
            <person name="Kuever J."/>
            <person name="Ivanova A."/>
            <person name="Nazina T."/>
            <person name="Klenk H.-P."/>
            <person name="Brambilla E."/>
            <person name="Spring S."/>
            <person name="Stams A.F."/>
            <person name="Woyke T."/>
        </authorList>
    </citation>
    <scope>NUCLEOTIDE SEQUENCE [LARGE SCALE GENOMIC DNA]</scope>
    <source>
        <strain evidence="3 4">DSM 7213</strain>
    </source>
</reference>
<keyword evidence="1" id="KW-1133">Transmembrane helix</keyword>
<feature type="transmembrane region" description="Helical" evidence="1">
    <location>
        <begin position="55"/>
        <end position="73"/>
    </location>
</feature>
<dbReference type="RefSeq" id="WP_006523967.1">
    <property type="nucleotide sequence ID" value="NC_021184.1"/>
</dbReference>
<protein>
    <submittedName>
        <fullName evidence="3">Nuclease-like protein</fullName>
    </submittedName>
</protein>
<feature type="transmembrane region" description="Helical" evidence="1">
    <location>
        <begin position="31"/>
        <end position="49"/>
    </location>
</feature>
<feature type="domain" description="NERD" evidence="2">
    <location>
        <begin position="88"/>
        <end position="202"/>
    </location>
</feature>
<evidence type="ECO:0000259" key="2">
    <source>
        <dbReference type="PROSITE" id="PS50965"/>
    </source>
</evidence>
<dbReference type="InterPro" id="IPR011528">
    <property type="entry name" value="NERD"/>
</dbReference>
<dbReference type="Proteomes" id="UP000013520">
    <property type="component" value="Chromosome"/>
</dbReference>
<name>R4KKR1_9FIRM</name>
<evidence type="ECO:0000313" key="4">
    <source>
        <dbReference type="Proteomes" id="UP000013520"/>
    </source>
</evidence>
<proteinExistence type="predicted"/>
<dbReference type="EMBL" id="CP003273">
    <property type="protein sequence ID" value="AGL01100.1"/>
    <property type="molecule type" value="Genomic_DNA"/>
</dbReference>
<dbReference type="OrthoDB" id="9813328at2"/>
<keyword evidence="1" id="KW-0472">Membrane</keyword>
<dbReference type="PROSITE" id="PS50965">
    <property type="entry name" value="NERD"/>
    <property type="match status" value="1"/>
</dbReference>
<evidence type="ECO:0000313" key="3">
    <source>
        <dbReference type="EMBL" id="AGL01100.1"/>
    </source>
</evidence>
<dbReference type="STRING" id="767817.Desgi_1626"/>
<dbReference type="eggNOG" id="COG0551">
    <property type="taxonomic scope" value="Bacteria"/>
</dbReference>